<protein>
    <submittedName>
        <fullName evidence="1">Biofilm development protein AriR</fullName>
    </submittedName>
</protein>
<dbReference type="AlphaFoldDB" id="A0A8E1RZQ6"/>
<comment type="caution">
    <text evidence="1">The sequence shown here is derived from an EMBL/GenBank/DDBJ whole genome shotgun (WGS) entry which is preliminary data.</text>
</comment>
<dbReference type="Proteomes" id="UP000071979">
    <property type="component" value="Unassembled WGS sequence"/>
</dbReference>
<dbReference type="OrthoDB" id="6505211at2"/>
<dbReference type="EMBL" id="LDSE01000017">
    <property type="protein sequence ID" value="KTS68134.1"/>
    <property type="molecule type" value="Genomic_DNA"/>
</dbReference>
<evidence type="ECO:0000313" key="2">
    <source>
        <dbReference type="Proteomes" id="UP000071979"/>
    </source>
</evidence>
<name>A0A8E1RZQ6_9GAMM</name>
<dbReference type="RefSeq" id="WP_021508271.1">
    <property type="nucleotide sequence ID" value="NZ_CP076368.1"/>
</dbReference>
<evidence type="ECO:0000313" key="1">
    <source>
        <dbReference type="EMBL" id="KTS68134.1"/>
    </source>
</evidence>
<dbReference type="Pfam" id="PF10798">
    <property type="entry name" value="YmgB"/>
    <property type="match status" value="1"/>
</dbReference>
<organism evidence="1 2">
    <name type="scientific">Pantoea dispersa</name>
    <dbReference type="NCBI Taxonomy" id="59814"/>
    <lineage>
        <taxon>Bacteria</taxon>
        <taxon>Pseudomonadati</taxon>
        <taxon>Pseudomonadota</taxon>
        <taxon>Gammaproteobacteria</taxon>
        <taxon>Enterobacterales</taxon>
        <taxon>Erwiniaceae</taxon>
        <taxon>Pantoea</taxon>
    </lineage>
</organism>
<reference evidence="1 2" key="1">
    <citation type="journal article" date="2016" name="Front. Microbiol.">
        <title>Genomic Resource of Rice Seed Associated Bacteria.</title>
        <authorList>
            <person name="Midha S."/>
            <person name="Bansal K."/>
            <person name="Sharma S."/>
            <person name="Kumar N."/>
            <person name="Patil P.P."/>
            <person name="Chaudhry V."/>
            <person name="Patil P.B."/>
        </authorList>
    </citation>
    <scope>NUCLEOTIDE SEQUENCE [LARGE SCALE GENOMIC DNA]</scope>
    <source>
        <strain evidence="1 2">SA3</strain>
    </source>
</reference>
<dbReference type="Gene3D" id="1.20.5.5260">
    <property type="match status" value="1"/>
</dbReference>
<dbReference type="InterPro" id="IPR024753">
    <property type="entry name" value="AriR"/>
</dbReference>
<dbReference type="GO" id="GO:0071468">
    <property type="term" value="P:cellular response to acidic pH"/>
    <property type="evidence" value="ECO:0007669"/>
    <property type="project" value="InterPro"/>
</dbReference>
<gene>
    <name evidence="1" type="ORF">SA3R_08405</name>
</gene>
<proteinExistence type="predicted"/>
<accession>A0A8E1RZQ6</accession>
<sequence length="85" mass="9353">MQNAVNSSDAIADNFKQAVNSETNEMEVLGHLIAEILHSGMPVTNKAIIAALIGRLEQEADVVQLDVYRHLLELVVHQTPDDFSL</sequence>